<evidence type="ECO:0000313" key="4">
    <source>
        <dbReference type="EMBL" id="QJH96549.1"/>
    </source>
</evidence>
<sequence>MSEFTSIWFAEAIKLEVGQALFFRVADKKEQTALALEFEKEREEFAVVDSVHASQIFITKTLKEMKQYVVVERKYRTPFTAFLQDKGGKFSKISINPERNRMLRLMIKDKKPRKEIEEVLNGLTDEEIKAFFP</sequence>
<proteinExistence type="predicted"/>
<organism evidence="1">
    <name type="scientific">viral metagenome</name>
    <dbReference type="NCBI Taxonomy" id="1070528"/>
    <lineage>
        <taxon>unclassified sequences</taxon>
        <taxon>metagenomes</taxon>
        <taxon>organismal metagenomes</taxon>
    </lineage>
</organism>
<dbReference type="EMBL" id="MT144655">
    <property type="protein sequence ID" value="QJH96549.1"/>
    <property type="molecule type" value="Genomic_DNA"/>
</dbReference>
<dbReference type="EMBL" id="MT141441">
    <property type="protein sequence ID" value="QJA61431.1"/>
    <property type="molecule type" value="Genomic_DNA"/>
</dbReference>
<protein>
    <submittedName>
        <fullName evidence="1">Uncharacterized protein</fullName>
    </submittedName>
</protein>
<dbReference type="EMBL" id="MT144156">
    <property type="protein sequence ID" value="QJA49799.1"/>
    <property type="molecule type" value="Genomic_DNA"/>
</dbReference>
<evidence type="ECO:0000313" key="2">
    <source>
        <dbReference type="EMBL" id="QJA61431.1"/>
    </source>
</evidence>
<name>A0A6H1ZQP0_9ZZZZ</name>
<evidence type="ECO:0000313" key="3">
    <source>
        <dbReference type="EMBL" id="QJA81527.1"/>
    </source>
</evidence>
<gene>
    <name evidence="3" type="ORF">MM415A00525_0030</name>
    <name evidence="2" type="ORF">MM415B00946_0024</name>
    <name evidence="1" type="ORF">TM448A01495_0007</name>
    <name evidence="4" type="ORF">TM448B00765_0021</name>
</gene>
<reference evidence="1" key="1">
    <citation type="submission" date="2020-03" db="EMBL/GenBank/DDBJ databases">
        <title>The deep terrestrial virosphere.</title>
        <authorList>
            <person name="Holmfeldt K."/>
            <person name="Nilsson E."/>
            <person name="Simone D."/>
            <person name="Lopez-Fernandez M."/>
            <person name="Wu X."/>
            <person name="de Brujin I."/>
            <person name="Lundin D."/>
            <person name="Andersson A."/>
            <person name="Bertilsson S."/>
            <person name="Dopson M."/>
        </authorList>
    </citation>
    <scope>NUCLEOTIDE SEQUENCE</scope>
    <source>
        <strain evidence="3">MM415A00525</strain>
        <strain evidence="2">MM415B00946</strain>
        <strain evidence="1">TM448A01495</strain>
        <strain evidence="4">TM448B00765</strain>
    </source>
</reference>
<evidence type="ECO:0000313" key="1">
    <source>
        <dbReference type="EMBL" id="QJA49799.1"/>
    </source>
</evidence>
<accession>A0A6H1ZQP0</accession>
<dbReference type="AlphaFoldDB" id="A0A6H1ZQP0"/>
<dbReference type="EMBL" id="MT142462">
    <property type="protein sequence ID" value="QJA81527.1"/>
    <property type="molecule type" value="Genomic_DNA"/>
</dbReference>